<dbReference type="Gene3D" id="3.20.80.10">
    <property type="entry name" value="Regulatory factor, effector binding domain"/>
    <property type="match status" value="1"/>
</dbReference>
<protein>
    <submittedName>
        <fullName evidence="5">AraC family transcriptional regulator</fullName>
    </submittedName>
</protein>
<dbReference type="OrthoDB" id="9801123at2"/>
<dbReference type="PRINTS" id="PR00032">
    <property type="entry name" value="HTHARAC"/>
</dbReference>
<dbReference type="InterPro" id="IPR009057">
    <property type="entry name" value="Homeodomain-like_sf"/>
</dbReference>
<evidence type="ECO:0000259" key="4">
    <source>
        <dbReference type="PROSITE" id="PS01124"/>
    </source>
</evidence>
<organism evidence="5 6">
    <name type="scientific">Paenibacillus albus</name>
    <dbReference type="NCBI Taxonomy" id="2495582"/>
    <lineage>
        <taxon>Bacteria</taxon>
        <taxon>Bacillati</taxon>
        <taxon>Bacillota</taxon>
        <taxon>Bacilli</taxon>
        <taxon>Bacillales</taxon>
        <taxon>Paenibacillaceae</taxon>
        <taxon>Paenibacillus</taxon>
    </lineage>
</organism>
<dbReference type="PROSITE" id="PS00041">
    <property type="entry name" value="HTH_ARAC_FAMILY_1"/>
    <property type="match status" value="1"/>
</dbReference>
<dbReference type="InterPro" id="IPR020449">
    <property type="entry name" value="Tscrpt_reg_AraC-type_HTH"/>
</dbReference>
<keyword evidence="6" id="KW-1185">Reference proteome</keyword>
<dbReference type="InterPro" id="IPR018062">
    <property type="entry name" value="HTH_AraC-typ_CS"/>
</dbReference>
<proteinExistence type="predicted"/>
<accession>A0A3S8ZZ88</accession>
<dbReference type="SMART" id="SM00871">
    <property type="entry name" value="AraC_E_bind"/>
    <property type="match status" value="1"/>
</dbReference>
<name>A0A3S8ZZ88_9BACL</name>
<dbReference type="SUPFAM" id="SSF46689">
    <property type="entry name" value="Homeodomain-like"/>
    <property type="match status" value="2"/>
</dbReference>
<evidence type="ECO:0000313" key="5">
    <source>
        <dbReference type="EMBL" id="AZN38811.1"/>
    </source>
</evidence>
<dbReference type="InterPro" id="IPR029442">
    <property type="entry name" value="GyrI-like"/>
</dbReference>
<dbReference type="PANTHER" id="PTHR47504">
    <property type="entry name" value="RIGHT ORIGIN-BINDING PROTEIN"/>
    <property type="match status" value="1"/>
</dbReference>
<dbReference type="Pfam" id="PF06445">
    <property type="entry name" value="GyrI-like"/>
    <property type="match status" value="1"/>
</dbReference>
<evidence type="ECO:0000256" key="1">
    <source>
        <dbReference type="ARBA" id="ARBA00023015"/>
    </source>
</evidence>
<keyword evidence="2" id="KW-0238">DNA-binding</keyword>
<dbReference type="GO" id="GO:0043565">
    <property type="term" value="F:sequence-specific DNA binding"/>
    <property type="evidence" value="ECO:0007669"/>
    <property type="project" value="InterPro"/>
</dbReference>
<dbReference type="GO" id="GO:0003700">
    <property type="term" value="F:DNA-binding transcription factor activity"/>
    <property type="evidence" value="ECO:0007669"/>
    <property type="project" value="InterPro"/>
</dbReference>
<dbReference type="InterPro" id="IPR018060">
    <property type="entry name" value="HTH_AraC"/>
</dbReference>
<keyword evidence="1" id="KW-0805">Transcription regulation</keyword>
<sequence>MNKVIEYIETHIEEDFDINEVAAIVCCSVYQFGRIFSYVVGISFTEYIRNRRLSLAALELQSGRVKVIDVAQKYGYDSPESFARAFRQRHGISPRESFTNGVKLKMYPRLSFQISIKGAVDMEYRIEQRGIIRGVGVVKNFGKWTSNDDAAKWEDRMGERWRFWDAYLDGGLDAKVASYGLYRAPFYQMGVVHTDEDGNIVEAIGAEADDRLLPELTPFEVPASTWAVFSIKGTLNQDVHPLETLTTRVFSEWLPSSGYEKSMEYEIQIFGPGNTQSDDYISELWIPIRKK</sequence>
<dbReference type="PROSITE" id="PS01124">
    <property type="entry name" value="HTH_ARAC_FAMILY_2"/>
    <property type="match status" value="1"/>
</dbReference>
<gene>
    <name evidence="5" type="ORF">EJC50_03315</name>
</gene>
<dbReference type="RefSeq" id="WP_126012336.1">
    <property type="nucleotide sequence ID" value="NZ_CP034437.1"/>
</dbReference>
<dbReference type="Gene3D" id="1.10.10.60">
    <property type="entry name" value="Homeodomain-like"/>
    <property type="match status" value="2"/>
</dbReference>
<dbReference type="AlphaFoldDB" id="A0A3S8ZZ88"/>
<dbReference type="SUPFAM" id="SSF55136">
    <property type="entry name" value="Probable bacterial effector-binding domain"/>
    <property type="match status" value="1"/>
</dbReference>
<dbReference type="KEGG" id="palb:EJC50_03315"/>
<keyword evidence="3" id="KW-0804">Transcription</keyword>
<dbReference type="Proteomes" id="UP000272528">
    <property type="component" value="Chromosome"/>
</dbReference>
<dbReference type="Pfam" id="PF12833">
    <property type="entry name" value="HTH_18"/>
    <property type="match status" value="1"/>
</dbReference>
<feature type="domain" description="HTH araC/xylS-type" evidence="4">
    <location>
        <begin position="2"/>
        <end position="100"/>
    </location>
</feature>
<dbReference type="InterPro" id="IPR011256">
    <property type="entry name" value="Reg_factor_effector_dom_sf"/>
</dbReference>
<evidence type="ECO:0000256" key="2">
    <source>
        <dbReference type="ARBA" id="ARBA00023125"/>
    </source>
</evidence>
<dbReference type="InterPro" id="IPR050959">
    <property type="entry name" value="MarA-like"/>
</dbReference>
<dbReference type="PANTHER" id="PTHR47504:SF5">
    <property type="entry name" value="RIGHT ORIGIN-BINDING PROTEIN"/>
    <property type="match status" value="1"/>
</dbReference>
<dbReference type="InterPro" id="IPR010499">
    <property type="entry name" value="AraC_E-bd"/>
</dbReference>
<evidence type="ECO:0000313" key="6">
    <source>
        <dbReference type="Proteomes" id="UP000272528"/>
    </source>
</evidence>
<dbReference type="EMBL" id="CP034437">
    <property type="protein sequence ID" value="AZN38811.1"/>
    <property type="molecule type" value="Genomic_DNA"/>
</dbReference>
<reference evidence="6" key="1">
    <citation type="submission" date="2018-12" db="EMBL/GenBank/DDBJ databases">
        <title>Genome sequence of Peanibacillus sp.</title>
        <authorList>
            <person name="Subramani G."/>
            <person name="Srinivasan S."/>
            <person name="Kim M.K."/>
        </authorList>
    </citation>
    <scope>NUCLEOTIDE SEQUENCE [LARGE SCALE GENOMIC DNA]</scope>
    <source>
        <strain evidence="6">18JY67-1</strain>
    </source>
</reference>
<evidence type="ECO:0000256" key="3">
    <source>
        <dbReference type="ARBA" id="ARBA00023163"/>
    </source>
</evidence>
<dbReference type="SMART" id="SM00342">
    <property type="entry name" value="HTH_ARAC"/>
    <property type="match status" value="1"/>
</dbReference>